<evidence type="ECO:0008006" key="4">
    <source>
        <dbReference type="Google" id="ProtNLM"/>
    </source>
</evidence>
<feature type="region of interest" description="Disordered" evidence="1">
    <location>
        <begin position="384"/>
        <end position="426"/>
    </location>
</feature>
<protein>
    <recommendedName>
        <fullName evidence="4">Glycosyltransferase</fullName>
    </recommendedName>
</protein>
<comment type="caution">
    <text evidence="2">The sequence shown here is derived from an EMBL/GenBank/DDBJ whole genome shotgun (WGS) entry which is preliminary data.</text>
</comment>
<evidence type="ECO:0000313" key="3">
    <source>
        <dbReference type="Proteomes" id="UP001501746"/>
    </source>
</evidence>
<gene>
    <name evidence="2" type="ORF">GCM10009750_28620</name>
</gene>
<sequence>MFELSGRRVLITQAHVQSYGGSEIVTHELAEYFSGRGAEVVVATAFAAEPMATELSSTPGVRIADIRDPEFLAEIAASPPHLAWIHHQLIPAPLLADPGRTVFVFNHMSFIHPLEFPYSPTVEAAFADLSLFVSEEIRERQVPSGLHEHLDPRRVDLFNNPAPGIFARGDGTSTGMPLPRLLAVTNHLVEELREAFELLRTEFEIQIVGSEGAKGATPFRVTPEVIHAADAVITIGKTAQYALLAGVPVYCYDRFGGPGWLSPSNFERAARGHFRGSGFRQSDAETLATELRSGFEVARRDAAVLRDAYSGTFTLEQRLDALLGELDPRSPESKDIAPITLAQHLKTQEVILHYLHGNRRLEAAVTRARRESDARIADLRQGVEDVRQGHEHERERARKAEGVAKELRESREHERARARKAEHAAQDLRDEIAALRRALREARG</sequence>
<dbReference type="SUPFAM" id="SSF53756">
    <property type="entry name" value="UDP-Glycosyltransferase/glycogen phosphorylase"/>
    <property type="match status" value="1"/>
</dbReference>
<evidence type="ECO:0000256" key="1">
    <source>
        <dbReference type="SAM" id="MobiDB-lite"/>
    </source>
</evidence>
<reference evidence="2 3" key="1">
    <citation type="journal article" date="2019" name="Int. J. Syst. Evol. Microbiol.">
        <title>The Global Catalogue of Microorganisms (GCM) 10K type strain sequencing project: providing services to taxonomists for standard genome sequencing and annotation.</title>
        <authorList>
            <consortium name="The Broad Institute Genomics Platform"/>
            <consortium name="The Broad Institute Genome Sequencing Center for Infectious Disease"/>
            <person name="Wu L."/>
            <person name="Ma J."/>
        </authorList>
    </citation>
    <scope>NUCLEOTIDE SEQUENCE [LARGE SCALE GENOMIC DNA]</scope>
    <source>
        <strain evidence="2 3">JCM 14323</strain>
    </source>
</reference>
<dbReference type="Proteomes" id="UP001501746">
    <property type="component" value="Unassembled WGS sequence"/>
</dbReference>
<accession>A0ABN2MX08</accession>
<organism evidence="2 3">
    <name type="scientific">Agromyces salentinus</name>
    <dbReference type="NCBI Taxonomy" id="269421"/>
    <lineage>
        <taxon>Bacteria</taxon>
        <taxon>Bacillati</taxon>
        <taxon>Actinomycetota</taxon>
        <taxon>Actinomycetes</taxon>
        <taxon>Micrococcales</taxon>
        <taxon>Microbacteriaceae</taxon>
        <taxon>Agromyces</taxon>
    </lineage>
</organism>
<evidence type="ECO:0000313" key="2">
    <source>
        <dbReference type="EMBL" id="GAA1840791.1"/>
    </source>
</evidence>
<keyword evidence="3" id="KW-1185">Reference proteome</keyword>
<dbReference type="RefSeq" id="WP_157426559.1">
    <property type="nucleotide sequence ID" value="NZ_BAAANK010000008.1"/>
</dbReference>
<name>A0ABN2MX08_9MICO</name>
<proteinExistence type="predicted"/>
<dbReference type="EMBL" id="BAAANK010000008">
    <property type="protein sequence ID" value="GAA1840791.1"/>
    <property type="molecule type" value="Genomic_DNA"/>
</dbReference>